<dbReference type="PANTHER" id="PTHR33877">
    <property type="entry name" value="SLL1193 PROTEIN"/>
    <property type="match status" value="1"/>
</dbReference>
<keyword evidence="3" id="KW-1185">Reference proteome</keyword>
<keyword evidence="2" id="KW-0255">Endonuclease</keyword>
<gene>
    <name evidence="2" type="ORF">SAMN05216245_1294</name>
</gene>
<dbReference type="GO" id="GO:0004519">
    <property type="term" value="F:endonuclease activity"/>
    <property type="evidence" value="ECO:0007669"/>
    <property type="project" value="UniProtKB-KW"/>
</dbReference>
<keyword evidence="2" id="KW-0540">Nuclease</keyword>
<dbReference type="EMBL" id="FONL01000029">
    <property type="protein sequence ID" value="SFE88009.1"/>
    <property type="molecule type" value="Genomic_DNA"/>
</dbReference>
<dbReference type="Gene3D" id="1.10.30.50">
    <property type="match status" value="1"/>
</dbReference>
<dbReference type="InterPro" id="IPR002711">
    <property type="entry name" value="HNH"/>
</dbReference>
<accession>A0A1I2E5V6</accession>
<sequence>MKFSIKRASLKSLREKRSACLKELEVMKFSIPDISLEELNKNEKELRKKAESLWEGYKFYTDKVEGLKKQASSFFNRIFDREKVERLNKDINSFSILADDYFKKYTDMQDRVLRTQDLYIKRRPYEEKLSFLHDLEKEIVIRENAENKRLRERNKMAENTRQVREIAEDVKAKLLKNKYCPYCGRLINYNGYAHADHIYPIDKGGQSTIENMVYVCSDCNLKKGNMTLGNFIRKYNLDRNYIETQLINLNKDF</sequence>
<reference evidence="2 3" key="1">
    <citation type="submission" date="2016-10" db="EMBL/GenBank/DDBJ databases">
        <authorList>
            <person name="de Groot N.N."/>
        </authorList>
    </citation>
    <scope>NUCLEOTIDE SEQUENCE [LARGE SCALE GENOMIC DNA]</scope>
    <source>
        <strain evidence="2 3">DSM 9236</strain>
    </source>
</reference>
<evidence type="ECO:0000313" key="2">
    <source>
        <dbReference type="EMBL" id="SFE88009.1"/>
    </source>
</evidence>
<dbReference type="STRING" id="1123323.SAMN05216245_1294"/>
<protein>
    <submittedName>
        <fullName evidence="2">HNH endonuclease</fullName>
    </submittedName>
</protein>
<dbReference type="Pfam" id="PF01844">
    <property type="entry name" value="HNH"/>
    <property type="match status" value="1"/>
</dbReference>
<dbReference type="Proteomes" id="UP000198896">
    <property type="component" value="Unassembled WGS sequence"/>
</dbReference>
<dbReference type="CDD" id="cd00085">
    <property type="entry name" value="HNHc"/>
    <property type="match status" value="1"/>
</dbReference>
<dbReference type="InterPro" id="IPR052892">
    <property type="entry name" value="NA-targeting_endonuclease"/>
</dbReference>
<feature type="domain" description="HNH nuclease" evidence="1">
    <location>
        <begin position="169"/>
        <end position="221"/>
    </location>
</feature>
<dbReference type="SMART" id="SM00507">
    <property type="entry name" value="HNHc"/>
    <property type="match status" value="1"/>
</dbReference>
<dbReference type="GO" id="GO:0003676">
    <property type="term" value="F:nucleic acid binding"/>
    <property type="evidence" value="ECO:0007669"/>
    <property type="project" value="InterPro"/>
</dbReference>
<dbReference type="AlphaFoldDB" id="A0A1I2E5V6"/>
<dbReference type="GO" id="GO:0008270">
    <property type="term" value="F:zinc ion binding"/>
    <property type="evidence" value="ECO:0007669"/>
    <property type="project" value="InterPro"/>
</dbReference>
<dbReference type="OrthoDB" id="2873040at2"/>
<evidence type="ECO:0000313" key="3">
    <source>
        <dbReference type="Proteomes" id="UP000198896"/>
    </source>
</evidence>
<dbReference type="RefSeq" id="WP_093914324.1">
    <property type="nucleotide sequence ID" value="NZ_FONL01000029.1"/>
</dbReference>
<dbReference type="PANTHER" id="PTHR33877:SF2">
    <property type="entry name" value="OS07G0170200 PROTEIN"/>
    <property type="match status" value="1"/>
</dbReference>
<dbReference type="InterPro" id="IPR003615">
    <property type="entry name" value="HNH_nuc"/>
</dbReference>
<proteinExistence type="predicted"/>
<evidence type="ECO:0000259" key="1">
    <source>
        <dbReference type="SMART" id="SM00507"/>
    </source>
</evidence>
<keyword evidence="2" id="KW-0378">Hydrolase</keyword>
<organism evidence="2 3">
    <name type="scientific">Succiniclasticum ruminis DSM 9236</name>
    <dbReference type="NCBI Taxonomy" id="1123323"/>
    <lineage>
        <taxon>Bacteria</taxon>
        <taxon>Bacillati</taxon>
        <taxon>Bacillota</taxon>
        <taxon>Negativicutes</taxon>
        <taxon>Acidaminococcales</taxon>
        <taxon>Acidaminococcaceae</taxon>
        <taxon>Succiniclasticum</taxon>
    </lineage>
</organism>
<name>A0A1I2E5V6_9FIRM</name>